<dbReference type="PANTHER" id="PTHR14200:SF11">
    <property type="entry name" value="CYTOCHROME C OXIDASE SUBUNIT 5A, MITOCHONDRIAL"/>
    <property type="match status" value="1"/>
</dbReference>
<dbReference type="Proteomes" id="UP000008144">
    <property type="component" value="Chromosome 11"/>
</dbReference>
<dbReference type="Gene3D" id="1.25.40.40">
    <property type="entry name" value="Cytochrome c oxidase, subunit Va/VI"/>
    <property type="match status" value="1"/>
</dbReference>
<dbReference type="GO" id="GO:0045277">
    <property type="term" value="C:respiratory chain complex IV"/>
    <property type="evidence" value="ECO:0000318"/>
    <property type="project" value="GO_Central"/>
</dbReference>
<evidence type="ECO:0000256" key="5">
    <source>
        <dbReference type="ARBA" id="ARBA00022617"/>
    </source>
</evidence>
<dbReference type="GO" id="GO:0006123">
    <property type="term" value="P:mitochondrial electron transport, cytochrome c to oxygen"/>
    <property type="evidence" value="ECO:0000318"/>
    <property type="project" value="GO_Central"/>
</dbReference>
<evidence type="ECO:0000256" key="3">
    <source>
        <dbReference type="ARBA" id="ARBA00007972"/>
    </source>
</evidence>
<gene>
    <name evidence="14" type="primary">LOC100181337</name>
</gene>
<name>F7ANT6_CIOIN</name>
<accession>A0A1W2WFV0</accession>
<dbReference type="Ensembl" id="ENSCINT00000027515.2">
    <property type="protein sequence ID" value="ENSCINP00000027269.2"/>
    <property type="gene ID" value="ENSCING00000015350.2"/>
</dbReference>
<dbReference type="GeneID" id="100181337"/>
<keyword evidence="11 13" id="KW-0472">Membrane</keyword>
<dbReference type="GeneTree" id="ENSGT00390000001424"/>
<dbReference type="GO" id="GO:0046872">
    <property type="term" value="F:metal ion binding"/>
    <property type="evidence" value="ECO:0007669"/>
    <property type="project" value="UniProtKB-UniRule"/>
</dbReference>
<dbReference type="PANTHER" id="PTHR14200">
    <property type="entry name" value="CYTOCHROME C OXIDASE POLYPEPTIDE"/>
    <property type="match status" value="1"/>
</dbReference>
<dbReference type="SUPFAM" id="SSF48479">
    <property type="entry name" value="Cytochrome c oxidase subunit E"/>
    <property type="match status" value="1"/>
</dbReference>
<dbReference type="EMBL" id="EAAA01000835">
    <property type="status" value="NOT_ANNOTATED_CDS"/>
    <property type="molecule type" value="Genomic_DNA"/>
</dbReference>
<dbReference type="AlphaFoldDB" id="F7ANT6"/>
<evidence type="ECO:0000256" key="13">
    <source>
        <dbReference type="RuleBase" id="RU368103"/>
    </source>
</evidence>
<dbReference type="GO" id="GO:0005743">
    <property type="term" value="C:mitochondrial inner membrane"/>
    <property type="evidence" value="ECO:0007669"/>
    <property type="project" value="UniProtKB-SubCell"/>
</dbReference>
<evidence type="ECO:0000256" key="12">
    <source>
        <dbReference type="ARBA" id="ARBA00031049"/>
    </source>
</evidence>
<dbReference type="InParanoid" id="F7ANT6"/>
<dbReference type="InterPro" id="IPR036545">
    <property type="entry name" value="Cyt_c_oxidase_su5A/6_sf"/>
</dbReference>
<evidence type="ECO:0000256" key="2">
    <source>
        <dbReference type="ARBA" id="ARBA00004673"/>
    </source>
</evidence>
<keyword evidence="5 13" id="KW-0349">Heme</keyword>
<dbReference type="OrthoDB" id="5778907at2759"/>
<evidence type="ECO:0000256" key="8">
    <source>
        <dbReference type="ARBA" id="ARBA00022946"/>
    </source>
</evidence>
<evidence type="ECO:0000256" key="10">
    <source>
        <dbReference type="ARBA" id="ARBA00023128"/>
    </source>
</evidence>
<reference evidence="15" key="1">
    <citation type="journal article" date="2002" name="Science">
        <title>The draft genome of Ciona intestinalis: insights into chordate and vertebrate origins.</title>
        <authorList>
            <person name="Dehal P."/>
            <person name="Satou Y."/>
            <person name="Campbell R.K."/>
            <person name="Chapman J."/>
            <person name="Degnan B."/>
            <person name="De Tomaso A."/>
            <person name="Davidson B."/>
            <person name="Di Gregorio A."/>
            <person name="Gelpke M."/>
            <person name="Goodstein D.M."/>
            <person name="Harafuji N."/>
            <person name="Hastings K.E."/>
            <person name="Ho I."/>
            <person name="Hotta K."/>
            <person name="Huang W."/>
            <person name="Kawashima T."/>
            <person name="Lemaire P."/>
            <person name="Martinez D."/>
            <person name="Meinertzhagen I.A."/>
            <person name="Necula S."/>
            <person name="Nonaka M."/>
            <person name="Putnam N."/>
            <person name="Rash S."/>
            <person name="Saiga H."/>
            <person name="Satake M."/>
            <person name="Terry A."/>
            <person name="Yamada L."/>
            <person name="Wang H.G."/>
            <person name="Awazu S."/>
            <person name="Azumi K."/>
            <person name="Boore J."/>
            <person name="Branno M."/>
            <person name="Chin-Bow S."/>
            <person name="DeSantis R."/>
            <person name="Doyle S."/>
            <person name="Francino P."/>
            <person name="Keys D.N."/>
            <person name="Haga S."/>
            <person name="Hayashi H."/>
            <person name="Hino K."/>
            <person name="Imai K.S."/>
            <person name="Inaba K."/>
            <person name="Kano S."/>
            <person name="Kobayashi K."/>
            <person name="Kobayashi M."/>
            <person name="Lee B.I."/>
            <person name="Makabe K.W."/>
            <person name="Manohar C."/>
            <person name="Matassi G."/>
            <person name="Medina M."/>
            <person name="Mochizuki Y."/>
            <person name="Mount S."/>
            <person name="Morishita T."/>
            <person name="Miura S."/>
            <person name="Nakayama A."/>
            <person name="Nishizaka S."/>
            <person name="Nomoto H."/>
            <person name="Ohta F."/>
            <person name="Oishi K."/>
            <person name="Rigoutsos I."/>
            <person name="Sano M."/>
            <person name="Sasaki A."/>
            <person name="Sasakura Y."/>
            <person name="Shoguchi E."/>
            <person name="Shin-i T."/>
            <person name="Spagnuolo A."/>
            <person name="Stainier D."/>
            <person name="Suzuki M.M."/>
            <person name="Tassy O."/>
            <person name="Takatori N."/>
            <person name="Tokuoka M."/>
            <person name="Yagi K."/>
            <person name="Yoshizaki F."/>
            <person name="Wada S."/>
            <person name="Zhang C."/>
            <person name="Hyatt P.D."/>
            <person name="Larimer F."/>
            <person name="Detter C."/>
            <person name="Doggett N."/>
            <person name="Glavina T."/>
            <person name="Hawkins T."/>
            <person name="Richardson P."/>
            <person name="Lucas S."/>
            <person name="Kohara Y."/>
            <person name="Levine M."/>
            <person name="Satoh N."/>
            <person name="Rokhsar D.S."/>
        </authorList>
    </citation>
    <scope>NUCLEOTIDE SEQUENCE [LARGE SCALE GENOMIC DNA]</scope>
</reference>
<keyword evidence="8 13" id="KW-0809">Transit peptide</keyword>
<comment type="subcellular location">
    <subcellularLocation>
        <location evidence="1 13">Mitochondrion inner membrane</location>
        <topology evidence="1 13">Peripheral membrane protein</topology>
        <orientation evidence="1 13">Matrix side</orientation>
    </subcellularLocation>
</comment>
<dbReference type="CDD" id="cd00923">
    <property type="entry name" value="Cyt_c_Oxidase_Va"/>
    <property type="match status" value="1"/>
</dbReference>
<comment type="function">
    <text evidence="13">Component of the cytochrome c oxidase, the last enzyme in the mitochondrial electron transport chain which drives oxidative phosphorylation. The respiratory chain contains 3 multisubunit complexes succinate dehydrogenase (complex II, CII), ubiquinol-cytochrome c oxidoreductase (cytochrome b-c1 complex, complex III, CIII) and cytochrome c oxidase (complex IV, CIV), that cooperate to transfer electrons derived from NADH and succinate to molecular oxygen, creating an electrochemical gradient over the inner membrane that drives transmembrane transport and the ATP synthase. Cytochrome c oxidase is the component of the respiratory chain that catalyzes the reduction of oxygen to water. Electrons originating from reduced cytochrome c in the intermembrane space (IMS) are transferred via the dinuclear copper A center (CU(A)) of subunit 2 and heme A of subunit 1 to the active site in subunit 1, a binuclear center (BNC) formed by heme A3 and copper B (CU(B)). The BNC reduces molecular oxygen to 2 water molecules using 4 electrons from cytochrome c in the IMS and 4 protons from the mitochondrial matrix.</text>
</comment>
<evidence type="ECO:0000256" key="6">
    <source>
        <dbReference type="ARBA" id="ARBA00022723"/>
    </source>
</evidence>
<reference evidence="14" key="4">
    <citation type="submission" date="2025-09" db="UniProtKB">
        <authorList>
            <consortium name="Ensembl"/>
        </authorList>
    </citation>
    <scope>IDENTIFICATION</scope>
</reference>
<sequence>MFRSVLRLAQVSTRFNQIVSAKVVPKQAVSFTPLSVKKYSSSAVAVTDEEHTAAWISFFERKDLDYVIFKIGFMNLYQEDSVPEPAIVQAALYACRRINNLPLAMRVLEMVKNKCDDRQDIYDYIVQELRPSLDDLGLKTVEEYGLDQVLD</sequence>
<comment type="subunit">
    <text evidence="13">Component of the cytochrome c oxidase (complex IV, CIV), a multisubunit enzyme composed of a catalytic core of 3 subunits and several supernumerary subunits. The complex exists as a monomer or a dimer and forms supercomplexes (SCs) in the inner mitochondrial membrane with ubiquinol-cytochrome c oxidoreductase (cytochrome b-c1 complex, complex III, CIII).</text>
</comment>
<dbReference type="KEGG" id="cin:100181337"/>
<reference evidence="14" key="2">
    <citation type="journal article" date="2008" name="Genome Biol.">
        <title>Improved genome assembly and evidence-based global gene model set for the chordate Ciona intestinalis: new insight into intron and operon populations.</title>
        <authorList>
            <person name="Satou Y."/>
            <person name="Mineta K."/>
            <person name="Ogasawara M."/>
            <person name="Sasakura Y."/>
            <person name="Shoguchi E."/>
            <person name="Ueno K."/>
            <person name="Yamada L."/>
            <person name="Matsumoto J."/>
            <person name="Wasserscheid J."/>
            <person name="Dewar K."/>
            <person name="Wiley G.B."/>
            <person name="Macmil S.L."/>
            <person name="Roe B.A."/>
            <person name="Zeller R.W."/>
            <person name="Hastings K.E."/>
            <person name="Lemaire P."/>
            <person name="Lindquist E."/>
            <person name="Endo T."/>
            <person name="Hotta K."/>
            <person name="Inaba K."/>
        </authorList>
    </citation>
    <scope>NUCLEOTIDE SEQUENCE [LARGE SCALE GENOMIC DNA]</scope>
    <source>
        <strain evidence="14">wild type</strain>
    </source>
</reference>
<protein>
    <recommendedName>
        <fullName evidence="4 13">Cytochrome c oxidase subunit 5A, mitochondrial</fullName>
    </recommendedName>
    <alternativeName>
        <fullName evidence="12 13">Cytochrome c oxidase polypeptide Va</fullName>
    </alternativeName>
</protein>
<evidence type="ECO:0000256" key="7">
    <source>
        <dbReference type="ARBA" id="ARBA00022792"/>
    </source>
</evidence>
<keyword evidence="10 13" id="KW-0496">Mitochondrion</keyword>
<reference evidence="14" key="3">
    <citation type="submission" date="2025-08" db="UniProtKB">
        <authorList>
            <consortium name="Ensembl"/>
        </authorList>
    </citation>
    <scope>IDENTIFICATION</scope>
</reference>
<evidence type="ECO:0000256" key="11">
    <source>
        <dbReference type="ARBA" id="ARBA00023136"/>
    </source>
</evidence>
<keyword evidence="15" id="KW-1185">Reference proteome</keyword>
<dbReference type="STRING" id="7719.ENSCINP00000027269"/>
<evidence type="ECO:0000313" key="14">
    <source>
        <dbReference type="Ensembl" id="ENSCINP00000027269.2"/>
    </source>
</evidence>
<accession>F7ANT6</accession>
<proteinExistence type="inferred from homology"/>
<keyword evidence="7 13" id="KW-0999">Mitochondrion inner membrane</keyword>
<evidence type="ECO:0000256" key="1">
    <source>
        <dbReference type="ARBA" id="ARBA00004443"/>
    </source>
</evidence>
<dbReference type="FunCoup" id="F7ANT6">
    <property type="interactions" value="285"/>
</dbReference>
<dbReference type="HOGENOM" id="CLU_099086_1_1_1"/>
<dbReference type="Pfam" id="PF02284">
    <property type="entry name" value="COX5A"/>
    <property type="match status" value="1"/>
</dbReference>
<comment type="similarity">
    <text evidence="3 13">Belongs to the cytochrome c oxidase subunit 5A family.</text>
</comment>
<dbReference type="OMA" id="CFAYDIV"/>
<evidence type="ECO:0000313" key="15">
    <source>
        <dbReference type="Proteomes" id="UP000008144"/>
    </source>
</evidence>
<evidence type="ECO:0000256" key="9">
    <source>
        <dbReference type="ARBA" id="ARBA00023004"/>
    </source>
</evidence>
<dbReference type="InterPro" id="IPR003204">
    <property type="entry name" value="Cyt_c_oxidase_su5A/6"/>
</dbReference>
<comment type="pathway">
    <text evidence="2 13">Energy metabolism; oxidative phosphorylation.</text>
</comment>
<evidence type="ECO:0000256" key="4">
    <source>
        <dbReference type="ARBA" id="ARBA00021968"/>
    </source>
</evidence>
<organism evidence="14 15">
    <name type="scientific">Ciona intestinalis</name>
    <name type="common">Transparent sea squirt</name>
    <name type="synonym">Ascidia intestinalis</name>
    <dbReference type="NCBI Taxonomy" id="7719"/>
    <lineage>
        <taxon>Eukaryota</taxon>
        <taxon>Metazoa</taxon>
        <taxon>Chordata</taxon>
        <taxon>Tunicata</taxon>
        <taxon>Ascidiacea</taxon>
        <taxon>Phlebobranchia</taxon>
        <taxon>Cionidae</taxon>
        <taxon>Ciona</taxon>
    </lineage>
</organism>
<dbReference type="RefSeq" id="XP_002130178.1">
    <property type="nucleotide sequence ID" value="XM_002130142.5"/>
</dbReference>
<keyword evidence="9 13" id="KW-0408">Iron</keyword>
<dbReference type="UniPathway" id="UPA00705"/>
<keyword evidence="6 13" id="KW-0479">Metal-binding</keyword>